<name>A0A7W8M7W3_9BURK</name>
<accession>A0A7W8M7W3</accession>
<sequence length="206" mass="21954">MIVFARAPLRGRVKTRLAAAIGDEAALEAHRALLRATAGVAASLLGHPEFGAGSVELCIDGEDADGECAALARSLGLRLGRQQGEDLGARMHSALARALQDGRLPVLLGSDCPALQAADLLEALAALRRNDAVFAPAEDGGYVLVGLARECPALFQGLAWGGAEVMEQTRARLRAAGIRWTELRTLWDVDRHEDWLRWRGACDAQA</sequence>
<dbReference type="InterPro" id="IPR029044">
    <property type="entry name" value="Nucleotide-diphossugar_trans"/>
</dbReference>
<dbReference type="PANTHER" id="PTHR36529">
    <property type="entry name" value="SLL1095 PROTEIN"/>
    <property type="match status" value="1"/>
</dbReference>
<dbReference type="EMBL" id="JACHGB010000001">
    <property type="protein sequence ID" value="MBB5270610.1"/>
    <property type="molecule type" value="Genomic_DNA"/>
</dbReference>
<evidence type="ECO:0000313" key="2">
    <source>
        <dbReference type="Proteomes" id="UP000532440"/>
    </source>
</evidence>
<reference evidence="1 2" key="1">
    <citation type="submission" date="2020-08" db="EMBL/GenBank/DDBJ databases">
        <title>Genomic Encyclopedia of Type Strains, Phase IV (KMG-IV): sequencing the most valuable type-strain genomes for metagenomic binning, comparative biology and taxonomic classification.</title>
        <authorList>
            <person name="Goeker M."/>
        </authorList>
    </citation>
    <scope>NUCLEOTIDE SEQUENCE [LARGE SCALE GENOMIC DNA]</scope>
    <source>
        <strain evidence="1 2">DSM 29781</strain>
    </source>
</reference>
<keyword evidence="2" id="KW-1185">Reference proteome</keyword>
<dbReference type="AlphaFoldDB" id="A0A7W8M7W3"/>
<dbReference type="SUPFAM" id="SSF53448">
    <property type="entry name" value="Nucleotide-diphospho-sugar transferases"/>
    <property type="match status" value="1"/>
</dbReference>
<proteinExistence type="predicted"/>
<comment type="caution">
    <text evidence="1">The sequence shown here is derived from an EMBL/GenBank/DDBJ whole genome shotgun (WGS) entry which is preliminary data.</text>
</comment>
<protein>
    <recommendedName>
        <fullName evidence="3">Glycosyltransferase</fullName>
    </recommendedName>
</protein>
<dbReference type="Gene3D" id="3.90.550.10">
    <property type="entry name" value="Spore Coat Polysaccharide Biosynthesis Protein SpsA, Chain A"/>
    <property type="match status" value="1"/>
</dbReference>
<organism evidence="1 2">
    <name type="scientific">Quisquiliibacterium transsilvanicum</name>
    <dbReference type="NCBI Taxonomy" id="1549638"/>
    <lineage>
        <taxon>Bacteria</taxon>
        <taxon>Pseudomonadati</taxon>
        <taxon>Pseudomonadota</taxon>
        <taxon>Betaproteobacteria</taxon>
        <taxon>Burkholderiales</taxon>
        <taxon>Burkholderiaceae</taxon>
        <taxon>Quisquiliibacterium</taxon>
    </lineage>
</organism>
<dbReference type="Pfam" id="PF09837">
    <property type="entry name" value="DUF2064"/>
    <property type="match status" value="1"/>
</dbReference>
<dbReference type="InterPro" id="IPR018641">
    <property type="entry name" value="Trfase_1_rSAM/seldom-assoc"/>
</dbReference>
<dbReference type="RefSeq" id="WP_183964080.1">
    <property type="nucleotide sequence ID" value="NZ_BAABEW010000004.1"/>
</dbReference>
<evidence type="ECO:0008006" key="3">
    <source>
        <dbReference type="Google" id="ProtNLM"/>
    </source>
</evidence>
<dbReference type="PANTHER" id="PTHR36529:SF1">
    <property type="entry name" value="GLYCOSYLTRANSFERASE"/>
    <property type="match status" value="1"/>
</dbReference>
<evidence type="ECO:0000313" key="1">
    <source>
        <dbReference type="EMBL" id="MBB5270610.1"/>
    </source>
</evidence>
<gene>
    <name evidence="1" type="ORF">HNQ70_000594</name>
</gene>
<dbReference type="Proteomes" id="UP000532440">
    <property type="component" value="Unassembled WGS sequence"/>
</dbReference>
<dbReference type="NCBIfam" id="TIGR04282">
    <property type="entry name" value="glyco_like_cofC"/>
    <property type="match status" value="1"/>
</dbReference>